<accession>A0ABP1DKG3</accession>
<dbReference type="Gene3D" id="1.10.400.10">
    <property type="entry name" value="GI Alpha 1, domain 2-like"/>
    <property type="match status" value="1"/>
</dbReference>
<dbReference type="PRINTS" id="PR00318">
    <property type="entry name" value="GPROTEINA"/>
</dbReference>
<dbReference type="InterPro" id="IPR011025">
    <property type="entry name" value="GproteinA_insert"/>
</dbReference>
<organism evidence="5 6">
    <name type="scientific">Somion occarium</name>
    <dbReference type="NCBI Taxonomy" id="3059160"/>
    <lineage>
        <taxon>Eukaryota</taxon>
        <taxon>Fungi</taxon>
        <taxon>Dikarya</taxon>
        <taxon>Basidiomycota</taxon>
        <taxon>Agaricomycotina</taxon>
        <taxon>Agaricomycetes</taxon>
        <taxon>Polyporales</taxon>
        <taxon>Cerrenaceae</taxon>
        <taxon>Somion</taxon>
    </lineage>
</organism>
<feature type="region of interest" description="Disordered" evidence="4">
    <location>
        <begin position="183"/>
        <end position="210"/>
    </location>
</feature>
<evidence type="ECO:0000256" key="4">
    <source>
        <dbReference type="SAM" id="MobiDB-lite"/>
    </source>
</evidence>
<dbReference type="SUPFAM" id="SSF47895">
    <property type="entry name" value="Transducin (alpha subunit), insertion domain"/>
    <property type="match status" value="1"/>
</dbReference>
<protein>
    <recommendedName>
        <fullName evidence="7">G-alpha-domain-containing protein</fullName>
    </recommendedName>
</protein>
<reference evidence="6" key="1">
    <citation type="submission" date="2024-04" db="EMBL/GenBank/DDBJ databases">
        <authorList>
            <person name="Shaw F."/>
            <person name="Minotto A."/>
        </authorList>
    </citation>
    <scope>NUCLEOTIDE SEQUENCE [LARGE SCALE GENOMIC DNA]</scope>
</reference>
<keyword evidence="1" id="KW-0547">Nucleotide-binding</keyword>
<gene>
    <name evidence="5" type="ORF">GFSPODELE1_LOCUS6789</name>
</gene>
<sequence>MAIDPVTRDPLSLAIAPPRDESPSSRWQREQAEAHARRVSSQIDDAIKAEKMAMKKGKKPIRVLLLGQSESGKTTTIKNFQMTYAYDAFVEERAAWKTIIHLNLIRSVITILDTLQQHLGHPPLSSPGGPRSRSTSPFYFGSDSSLESSPAIPAFTTELNLYLERLAPLRELQRVLERRLGAPSTNFTRPSSVSQLEVERGRDPNPRRPREFFVNSRVGWRAALDRVRPRQKGSESYRQSTTSSRKRTRASTSSDDSTFSISTIEFADVEDDTTAVLSLLSKDIQAVWTDPIVQAVLKRRKLRLEEGPGFFLNDALRVSSPDYVPTDDDVVRARLRTMGVQEYRFFPDRANKAKDEVSPSRERAEKELNDPNSGKEWILYDVGGCRSSRHVWPPFFDNINAIIFLAPINCFDERLAEDKNVNRLEDSLLLWKAVCQNKVLRKVQLILFLNKCDLLQKKIMRGVKVADYVATYGDKPNDAKTVAKFFRQQFRDLLFKHSPEQRGFYSYLTSAIDTKATSITISAVREGIQRNHLKEAEIV</sequence>
<dbReference type="PANTHER" id="PTHR10218">
    <property type="entry name" value="GTP-BINDING PROTEIN ALPHA SUBUNIT"/>
    <property type="match status" value="1"/>
</dbReference>
<dbReference type="SMART" id="SM00275">
    <property type="entry name" value="G_alpha"/>
    <property type="match status" value="1"/>
</dbReference>
<dbReference type="Pfam" id="PF00503">
    <property type="entry name" value="G-alpha"/>
    <property type="match status" value="1"/>
</dbReference>
<dbReference type="Proteomes" id="UP001497453">
    <property type="component" value="Chromosome 4"/>
</dbReference>
<feature type="compositionally biased region" description="Basic and acidic residues" evidence="4">
    <location>
        <begin position="225"/>
        <end position="235"/>
    </location>
</feature>
<proteinExistence type="predicted"/>
<evidence type="ECO:0008006" key="7">
    <source>
        <dbReference type="Google" id="ProtNLM"/>
    </source>
</evidence>
<feature type="compositionally biased region" description="Basic and acidic residues" evidence="4">
    <location>
        <begin position="197"/>
        <end position="210"/>
    </location>
</feature>
<feature type="region of interest" description="Disordered" evidence="4">
    <location>
        <begin position="1"/>
        <end position="39"/>
    </location>
</feature>
<keyword evidence="6" id="KW-1185">Reference proteome</keyword>
<evidence type="ECO:0000256" key="3">
    <source>
        <dbReference type="ARBA" id="ARBA00023224"/>
    </source>
</evidence>
<dbReference type="SUPFAM" id="SSF52540">
    <property type="entry name" value="P-loop containing nucleoside triphosphate hydrolases"/>
    <property type="match status" value="1"/>
</dbReference>
<evidence type="ECO:0000256" key="2">
    <source>
        <dbReference type="ARBA" id="ARBA00023134"/>
    </source>
</evidence>
<keyword evidence="3" id="KW-0807">Transducer</keyword>
<feature type="compositionally biased region" description="Basic and acidic residues" evidence="4">
    <location>
        <begin position="18"/>
        <end position="36"/>
    </location>
</feature>
<evidence type="ECO:0000313" key="5">
    <source>
        <dbReference type="EMBL" id="CAL1708305.1"/>
    </source>
</evidence>
<evidence type="ECO:0000256" key="1">
    <source>
        <dbReference type="ARBA" id="ARBA00022741"/>
    </source>
</evidence>
<dbReference type="PROSITE" id="PS51882">
    <property type="entry name" value="G_ALPHA"/>
    <property type="match status" value="1"/>
</dbReference>
<name>A0ABP1DKG3_9APHY</name>
<dbReference type="Gene3D" id="3.40.50.300">
    <property type="entry name" value="P-loop containing nucleotide triphosphate hydrolases"/>
    <property type="match status" value="2"/>
</dbReference>
<dbReference type="PANTHER" id="PTHR10218:SF360">
    <property type="entry name" value="GUANINE NUCLEOTIDE-BINDING PROTEIN SUBUNIT ALPHA HOMOLOG"/>
    <property type="match status" value="1"/>
</dbReference>
<evidence type="ECO:0000313" key="6">
    <source>
        <dbReference type="Proteomes" id="UP001497453"/>
    </source>
</evidence>
<feature type="compositionally biased region" description="Polar residues" evidence="4">
    <location>
        <begin position="183"/>
        <end position="195"/>
    </location>
</feature>
<dbReference type="InterPro" id="IPR001019">
    <property type="entry name" value="Gprotein_alpha_su"/>
</dbReference>
<feature type="compositionally biased region" description="Low complexity" evidence="4">
    <location>
        <begin position="121"/>
        <end position="137"/>
    </location>
</feature>
<keyword evidence="2" id="KW-0342">GTP-binding</keyword>
<dbReference type="EMBL" id="OZ037947">
    <property type="protein sequence ID" value="CAL1708305.1"/>
    <property type="molecule type" value="Genomic_DNA"/>
</dbReference>
<feature type="region of interest" description="Disordered" evidence="4">
    <location>
        <begin position="121"/>
        <end position="140"/>
    </location>
</feature>
<feature type="region of interest" description="Disordered" evidence="4">
    <location>
        <begin position="225"/>
        <end position="256"/>
    </location>
</feature>
<dbReference type="InterPro" id="IPR027417">
    <property type="entry name" value="P-loop_NTPase"/>
</dbReference>